<reference evidence="1 2" key="1">
    <citation type="submission" date="2020-07" db="EMBL/GenBank/DDBJ databases">
        <title>Novel species isolated from subtropical streams in China.</title>
        <authorList>
            <person name="Lu H."/>
        </authorList>
    </citation>
    <scope>NUCLEOTIDE SEQUENCE [LARGE SCALE GENOMIC DNA]</scope>
    <source>
        <strain evidence="1 2">LX47W</strain>
    </source>
</reference>
<dbReference type="PANTHER" id="PTHR35564:SF4">
    <property type="entry name" value="CYTOPLASMIC PROTEIN"/>
    <property type="match status" value="1"/>
</dbReference>
<dbReference type="Pfam" id="PF06996">
    <property type="entry name" value="T6SS_TssG"/>
    <property type="match status" value="1"/>
</dbReference>
<dbReference type="RefSeq" id="WP_182154016.1">
    <property type="nucleotide sequence ID" value="NZ_JACEZU010000006.1"/>
</dbReference>
<comment type="caution">
    <text evidence="1">The sequence shown here is derived from an EMBL/GenBank/DDBJ whole genome shotgun (WGS) entry which is preliminary data.</text>
</comment>
<dbReference type="AlphaFoldDB" id="A0A7W2FAR2"/>
<protein>
    <submittedName>
        <fullName evidence="1">Type VI secretion system baseplate subunit TssG</fullName>
    </submittedName>
</protein>
<organism evidence="1 2">
    <name type="scientific">Rugamonas apoptosis</name>
    <dbReference type="NCBI Taxonomy" id="2758570"/>
    <lineage>
        <taxon>Bacteria</taxon>
        <taxon>Pseudomonadati</taxon>
        <taxon>Pseudomonadota</taxon>
        <taxon>Betaproteobacteria</taxon>
        <taxon>Burkholderiales</taxon>
        <taxon>Oxalobacteraceae</taxon>
        <taxon>Telluria group</taxon>
        <taxon>Rugamonas</taxon>
    </lineage>
</organism>
<sequence length="356" mass="40127">MQTKKWRPAASVMRRLIERPQQFQFFQAVRLIDLLLKRREHARQVTLEQVIRCKNSISLRFPPSQIETMSVEASAPLDTDAALRRTLEDGQLQRIHLTPAFMGLLGVSGVLPYCYTDAIAAQIHLDRNESGRAFLDSFTHRSLTLFYRAWEKFHVEYRRDGEGKDGLLPLQLALAGAGPRLPVAHRPAPPAGPIPDEVLAHYAGLLRHRPVSAAVMTKVLNEYFGLPLRLEQFAGTWETLRPDERACLAKSSCQLGMNINLGPRYWRRDLCVRLWLGPLTRAQFNHFLPDGAGAQALRAMLALFAVPPIRFEVHLILRASDITPIVLDFRARLGRGAVLGGPATRDQGMSRYAIQF</sequence>
<dbReference type="NCBIfam" id="TIGR03347">
    <property type="entry name" value="VI_chp_1"/>
    <property type="match status" value="1"/>
</dbReference>
<evidence type="ECO:0000313" key="2">
    <source>
        <dbReference type="Proteomes" id="UP000573499"/>
    </source>
</evidence>
<evidence type="ECO:0000313" key="1">
    <source>
        <dbReference type="EMBL" id="MBA5688182.1"/>
    </source>
</evidence>
<name>A0A7W2FAR2_9BURK</name>
<gene>
    <name evidence="1" type="primary">tssG</name>
    <name evidence="1" type="ORF">H3H39_14125</name>
</gene>
<proteinExistence type="predicted"/>
<accession>A0A7W2FAR2</accession>
<dbReference type="Proteomes" id="UP000573499">
    <property type="component" value="Unassembled WGS sequence"/>
</dbReference>
<dbReference type="EMBL" id="JACEZU010000006">
    <property type="protein sequence ID" value="MBA5688182.1"/>
    <property type="molecule type" value="Genomic_DNA"/>
</dbReference>
<keyword evidence="2" id="KW-1185">Reference proteome</keyword>
<dbReference type="PANTHER" id="PTHR35564">
    <property type="match status" value="1"/>
</dbReference>
<dbReference type="InterPro" id="IPR010732">
    <property type="entry name" value="T6SS_TssG-like"/>
</dbReference>